<protein>
    <submittedName>
        <fullName evidence="4">Uncharacterized protein</fullName>
    </submittedName>
</protein>
<keyword evidence="2 3" id="KW-0040">ANK repeat</keyword>
<feature type="repeat" description="ANK" evidence="3">
    <location>
        <begin position="166"/>
        <end position="198"/>
    </location>
</feature>
<evidence type="ECO:0000256" key="2">
    <source>
        <dbReference type="ARBA" id="ARBA00023043"/>
    </source>
</evidence>
<reference evidence="4" key="2">
    <citation type="submission" date="2020-04" db="EMBL/GenBank/DDBJ databases">
        <authorList>
            <person name="Santos R.A.C."/>
            <person name="Steenwyk J.L."/>
            <person name="Rivero-Menendez O."/>
            <person name="Mead M.E."/>
            <person name="Silva L.P."/>
            <person name="Bastos R.W."/>
            <person name="Alastruey-Izquierdo A."/>
            <person name="Goldman G.H."/>
            <person name="Rokas A."/>
        </authorList>
    </citation>
    <scope>NUCLEOTIDE SEQUENCE</scope>
    <source>
        <strain evidence="4">CNM-CM8927</strain>
    </source>
</reference>
<name>A0AAN5YRV8_ASPLE</name>
<evidence type="ECO:0000256" key="1">
    <source>
        <dbReference type="ARBA" id="ARBA00022737"/>
    </source>
</evidence>
<dbReference type="PROSITE" id="PS50088">
    <property type="entry name" value="ANK_REPEAT"/>
    <property type="match status" value="3"/>
</dbReference>
<dbReference type="SMART" id="SM00248">
    <property type="entry name" value="ANK"/>
    <property type="match status" value="3"/>
</dbReference>
<reference evidence="4" key="1">
    <citation type="journal article" date="2020" name="bioRxiv">
        <title>Genomic and phenotypic heterogeneity of clinical isolates of the human pathogens Aspergillus fumigatus, Aspergillus lentulus and Aspergillus fumigatiaffinis.</title>
        <authorList>
            <person name="dos Santos R.A.C."/>
            <person name="Steenwyk J.L."/>
            <person name="Rivero-Menendez O."/>
            <person name="Mead M.E."/>
            <person name="Silva L.P."/>
            <person name="Bastos R.W."/>
            <person name="Alastruey-Izquierdo A."/>
            <person name="Goldman G.H."/>
            <person name="Rokas A."/>
        </authorList>
    </citation>
    <scope>NUCLEOTIDE SEQUENCE</scope>
    <source>
        <strain evidence="4">CNM-CM8927</strain>
    </source>
</reference>
<proteinExistence type="predicted"/>
<organism evidence="4 5">
    <name type="scientific">Aspergillus lentulus</name>
    <dbReference type="NCBI Taxonomy" id="293939"/>
    <lineage>
        <taxon>Eukaryota</taxon>
        <taxon>Fungi</taxon>
        <taxon>Dikarya</taxon>
        <taxon>Ascomycota</taxon>
        <taxon>Pezizomycotina</taxon>
        <taxon>Eurotiomycetes</taxon>
        <taxon>Eurotiomycetidae</taxon>
        <taxon>Eurotiales</taxon>
        <taxon>Aspergillaceae</taxon>
        <taxon>Aspergillus</taxon>
        <taxon>Aspergillus subgen. Fumigati</taxon>
    </lineage>
</organism>
<dbReference type="InterPro" id="IPR036770">
    <property type="entry name" value="Ankyrin_rpt-contain_sf"/>
</dbReference>
<dbReference type="EMBL" id="JAAAPU010000032">
    <property type="protein sequence ID" value="KAF4206180.1"/>
    <property type="molecule type" value="Genomic_DNA"/>
</dbReference>
<feature type="repeat" description="ANK" evidence="3">
    <location>
        <begin position="122"/>
        <end position="149"/>
    </location>
</feature>
<dbReference type="PANTHER" id="PTHR24171:SF9">
    <property type="entry name" value="ANKYRIN REPEAT DOMAIN-CONTAINING PROTEIN 39"/>
    <property type="match status" value="1"/>
</dbReference>
<evidence type="ECO:0000313" key="4">
    <source>
        <dbReference type="EMBL" id="KAF4206180.1"/>
    </source>
</evidence>
<dbReference type="PROSITE" id="PS50297">
    <property type="entry name" value="ANK_REP_REGION"/>
    <property type="match status" value="2"/>
</dbReference>
<dbReference type="Proteomes" id="UP000649114">
    <property type="component" value="Unassembled WGS sequence"/>
</dbReference>
<dbReference type="InterPro" id="IPR002110">
    <property type="entry name" value="Ankyrin_rpt"/>
</dbReference>
<dbReference type="SUPFAM" id="SSF48403">
    <property type="entry name" value="Ankyrin repeat"/>
    <property type="match status" value="1"/>
</dbReference>
<dbReference type="AlphaFoldDB" id="A0AAN5YRV8"/>
<dbReference type="Gene3D" id="1.25.40.20">
    <property type="entry name" value="Ankyrin repeat-containing domain"/>
    <property type="match status" value="2"/>
</dbReference>
<keyword evidence="1" id="KW-0677">Repeat</keyword>
<dbReference type="Pfam" id="PF13637">
    <property type="entry name" value="Ank_4"/>
    <property type="match status" value="2"/>
</dbReference>
<sequence length="284" mass="31039">MFLLNLPPGLTLLISNLLWPRDLNSPAWTSRDFAFFFDPLLQDRALVDPNPVLVWAARNGRRETIHKIQSFTQHKQTKIDSVLKARLVMLLLCMHRSTFWIILSALSGPTSLLDFPCTPPTLHAAALGQNEAVARRLIELGADVNAVDKNGASPLTYAADNPTGTPAASPLHRAAYRGNIEAIKLLLAYGADVAARSSYNFLPWHHAAERGHYEAVVLLVEGGGDVYARTIIGWRPLDIAGNRNGGDTILFLGITGMFAQRGISGKELDGHKLSDLKVGDAARY</sequence>
<evidence type="ECO:0000256" key="3">
    <source>
        <dbReference type="PROSITE-ProRule" id="PRU00023"/>
    </source>
</evidence>
<evidence type="ECO:0000313" key="5">
    <source>
        <dbReference type="Proteomes" id="UP000649114"/>
    </source>
</evidence>
<comment type="caution">
    <text evidence="4">The sequence shown here is derived from an EMBL/GenBank/DDBJ whole genome shotgun (WGS) entry which is preliminary data.</text>
</comment>
<feature type="repeat" description="ANK" evidence="3">
    <location>
        <begin position="199"/>
        <end position="231"/>
    </location>
</feature>
<accession>A0AAN5YRV8</accession>
<dbReference type="PANTHER" id="PTHR24171">
    <property type="entry name" value="ANKYRIN REPEAT DOMAIN-CONTAINING PROTEIN 39-RELATED"/>
    <property type="match status" value="1"/>
</dbReference>
<gene>
    <name evidence="4" type="ORF">CNMCM8927_005287</name>
</gene>